<dbReference type="EMBL" id="VSSQ01082753">
    <property type="protein sequence ID" value="MPN31277.1"/>
    <property type="molecule type" value="Genomic_DNA"/>
</dbReference>
<evidence type="ECO:0000313" key="1">
    <source>
        <dbReference type="EMBL" id="MPN31277.1"/>
    </source>
</evidence>
<protein>
    <recommendedName>
        <fullName evidence="2">N-carbamoyl-L-amino-acid hydrolase</fullName>
    </recommendedName>
</protein>
<sequence>MSHQYIHSGAGHDAQFASYVLPTTMIFVQSKDGLSLCEPEFSSVKHCTEGASVLLNAVLKADKLDAYTNTL</sequence>
<reference evidence="1" key="1">
    <citation type="submission" date="2019-08" db="EMBL/GenBank/DDBJ databases">
        <authorList>
            <person name="Kucharzyk K."/>
            <person name="Murdoch R.W."/>
            <person name="Higgins S."/>
            <person name="Loffler F."/>
        </authorList>
    </citation>
    <scope>NUCLEOTIDE SEQUENCE</scope>
</reference>
<organism evidence="1">
    <name type="scientific">bioreactor metagenome</name>
    <dbReference type="NCBI Taxonomy" id="1076179"/>
    <lineage>
        <taxon>unclassified sequences</taxon>
        <taxon>metagenomes</taxon>
        <taxon>ecological metagenomes</taxon>
    </lineage>
</organism>
<accession>A0A645GX39</accession>
<dbReference type="SUPFAM" id="SSF53187">
    <property type="entry name" value="Zn-dependent exopeptidases"/>
    <property type="match status" value="1"/>
</dbReference>
<name>A0A645GX39_9ZZZZ</name>
<gene>
    <name evidence="1" type="ORF">SDC9_178751</name>
</gene>
<proteinExistence type="predicted"/>
<evidence type="ECO:0008006" key="2">
    <source>
        <dbReference type="Google" id="ProtNLM"/>
    </source>
</evidence>
<comment type="caution">
    <text evidence="1">The sequence shown here is derived from an EMBL/GenBank/DDBJ whole genome shotgun (WGS) entry which is preliminary data.</text>
</comment>
<dbReference type="Gene3D" id="3.40.630.10">
    <property type="entry name" value="Zn peptidases"/>
    <property type="match status" value="1"/>
</dbReference>
<dbReference type="AlphaFoldDB" id="A0A645GX39"/>